<evidence type="ECO:0000313" key="3">
    <source>
        <dbReference type="Proteomes" id="UP000016922"/>
    </source>
</evidence>
<organism evidence="2 3">
    <name type="scientific">Glarea lozoyensis (strain ATCC 20868 / MF5171)</name>
    <dbReference type="NCBI Taxonomy" id="1116229"/>
    <lineage>
        <taxon>Eukaryota</taxon>
        <taxon>Fungi</taxon>
        <taxon>Dikarya</taxon>
        <taxon>Ascomycota</taxon>
        <taxon>Pezizomycotina</taxon>
        <taxon>Leotiomycetes</taxon>
        <taxon>Helotiales</taxon>
        <taxon>Helotiaceae</taxon>
        <taxon>Glarea</taxon>
    </lineage>
</organism>
<evidence type="ECO:0000256" key="1">
    <source>
        <dbReference type="SAM" id="MobiDB-lite"/>
    </source>
</evidence>
<feature type="compositionally biased region" description="Basic and acidic residues" evidence="1">
    <location>
        <begin position="88"/>
        <end position="106"/>
    </location>
</feature>
<dbReference type="EMBL" id="KE145369">
    <property type="protein sequence ID" value="EPE28074.1"/>
    <property type="molecule type" value="Genomic_DNA"/>
</dbReference>
<dbReference type="HOGENOM" id="CLU_131627_0_0_1"/>
<reference evidence="2 3" key="1">
    <citation type="journal article" date="2013" name="BMC Genomics">
        <title>Genomics-driven discovery of the pneumocandin biosynthetic gene cluster in the fungus Glarea lozoyensis.</title>
        <authorList>
            <person name="Chen L."/>
            <person name="Yue Q."/>
            <person name="Zhang X."/>
            <person name="Xiang M."/>
            <person name="Wang C."/>
            <person name="Li S."/>
            <person name="Che Y."/>
            <person name="Ortiz-Lopez F.J."/>
            <person name="Bills G.F."/>
            <person name="Liu X."/>
            <person name="An Z."/>
        </authorList>
    </citation>
    <scope>NUCLEOTIDE SEQUENCE [LARGE SCALE GENOMIC DNA]</scope>
    <source>
        <strain evidence="3">ATCC 20868 / MF5171</strain>
    </source>
</reference>
<gene>
    <name evidence="2" type="ORF">GLAREA_04865</name>
</gene>
<dbReference type="RefSeq" id="XP_008085433.1">
    <property type="nucleotide sequence ID" value="XM_008087242.1"/>
</dbReference>
<name>S3CSM5_GLAL2</name>
<dbReference type="AlphaFoldDB" id="S3CSM5"/>
<feature type="compositionally biased region" description="Basic and acidic residues" evidence="1">
    <location>
        <begin position="121"/>
        <end position="140"/>
    </location>
</feature>
<protein>
    <submittedName>
        <fullName evidence="2">Uncharacterized protein</fullName>
    </submittedName>
</protein>
<accession>S3CSM5</accession>
<dbReference type="GeneID" id="19463920"/>
<dbReference type="OrthoDB" id="3549327at2759"/>
<feature type="region of interest" description="Disordered" evidence="1">
    <location>
        <begin position="84"/>
        <end position="140"/>
    </location>
</feature>
<keyword evidence="3" id="KW-1185">Reference proteome</keyword>
<sequence>MSHEIVTFGSTDREEQGFILLNGEMLYPYGEITLQWTGKSFRRMFVTTFLVISGDKPWQIILGAPTIHEYGIMKVTGLGGMVPLPRKKSAEEHAKDKERKKQHADEVAANNAKVATHKKDKQQDARHASAKKAKDSRSSK</sequence>
<proteinExistence type="predicted"/>
<dbReference type="KEGG" id="glz:GLAREA_04865"/>
<dbReference type="Proteomes" id="UP000016922">
    <property type="component" value="Unassembled WGS sequence"/>
</dbReference>
<evidence type="ECO:0000313" key="2">
    <source>
        <dbReference type="EMBL" id="EPE28074.1"/>
    </source>
</evidence>